<dbReference type="GO" id="GO:0008276">
    <property type="term" value="F:protein methyltransferase activity"/>
    <property type="evidence" value="ECO:0007669"/>
    <property type="project" value="TreeGrafter"/>
</dbReference>
<dbReference type="InterPro" id="IPR055487">
    <property type="entry name" value="DUF7059"/>
</dbReference>
<dbReference type="CDD" id="cd02440">
    <property type="entry name" value="AdoMet_MTases"/>
    <property type="match status" value="1"/>
</dbReference>
<dbReference type="InterPro" id="IPR002052">
    <property type="entry name" value="DNA_methylase_N6_adenine_CS"/>
</dbReference>
<dbReference type="PANTHER" id="PTHR45875">
    <property type="entry name" value="METHYLTRANSFERASE N6AMT1"/>
    <property type="match status" value="1"/>
</dbReference>
<feature type="domain" description="Methyltransferase small" evidence="5">
    <location>
        <begin position="153"/>
        <end position="241"/>
    </location>
</feature>
<dbReference type="Pfam" id="PF23186">
    <property type="entry name" value="DUF7059"/>
    <property type="match status" value="1"/>
</dbReference>
<keyword evidence="2 8" id="KW-0489">Methyltransferase</keyword>
<dbReference type="InterPro" id="IPR029063">
    <property type="entry name" value="SAM-dependent_MTases_sf"/>
</dbReference>
<evidence type="ECO:0000259" key="5">
    <source>
        <dbReference type="Pfam" id="PF05175"/>
    </source>
</evidence>
<evidence type="ECO:0000259" key="6">
    <source>
        <dbReference type="Pfam" id="PF23186"/>
    </source>
</evidence>
<dbReference type="SUPFAM" id="SSF53335">
    <property type="entry name" value="S-adenosyl-L-methionine-dependent methyltransferases"/>
    <property type="match status" value="1"/>
</dbReference>
<organism evidence="8 9">
    <name type="scientific">Georgenia satyanarayanai</name>
    <dbReference type="NCBI Taxonomy" id="860221"/>
    <lineage>
        <taxon>Bacteria</taxon>
        <taxon>Bacillati</taxon>
        <taxon>Actinomycetota</taxon>
        <taxon>Actinomycetes</taxon>
        <taxon>Micrococcales</taxon>
        <taxon>Bogoriellaceae</taxon>
        <taxon>Georgenia</taxon>
    </lineage>
</organism>
<dbReference type="RefSeq" id="WP_110851600.1">
    <property type="nucleotide sequence ID" value="NZ_QKLZ01000002.1"/>
</dbReference>
<dbReference type="Gene3D" id="3.40.50.150">
    <property type="entry name" value="Vaccinia Virus protein VP39"/>
    <property type="match status" value="1"/>
</dbReference>
<proteinExistence type="inferred from homology"/>
<comment type="similarity">
    <text evidence="1">Belongs to the eukaryotic/archaeal PrmC-related family.</text>
</comment>
<evidence type="ECO:0000256" key="1">
    <source>
        <dbReference type="ARBA" id="ARBA00006149"/>
    </source>
</evidence>
<feature type="domain" description="DUF7059" evidence="6">
    <location>
        <begin position="22"/>
        <end position="110"/>
    </location>
</feature>
<protein>
    <submittedName>
        <fullName evidence="8">Methyltransferase small domain-containing protein</fullName>
    </submittedName>
</protein>
<dbReference type="GO" id="GO:0035657">
    <property type="term" value="C:eRF1 methyltransferase complex"/>
    <property type="evidence" value="ECO:0007669"/>
    <property type="project" value="TreeGrafter"/>
</dbReference>
<keyword evidence="9" id="KW-1185">Reference proteome</keyword>
<name>A0A2Y9C4C4_9MICO</name>
<dbReference type="EMBL" id="UETB01000002">
    <property type="protein sequence ID" value="SSA39363.1"/>
    <property type="molecule type" value="Genomic_DNA"/>
</dbReference>
<accession>A0A2Y9C4C4</accession>
<dbReference type="PROSITE" id="PS00092">
    <property type="entry name" value="N6_MTASE"/>
    <property type="match status" value="1"/>
</dbReference>
<evidence type="ECO:0000256" key="2">
    <source>
        <dbReference type="ARBA" id="ARBA00022603"/>
    </source>
</evidence>
<dbReference type="OrthoDB" id="129465at2"/>
<dbReference type="Pfam" id="PF05175">
    <property type="entry name" value="MTS"/>
    <property type="match status" value="1"/>
</dbReference>
<dbReference type="AlphaFoldDB" id="A0A2Y9C4C4"/>
<dbReference type="GO" id="GO:0003676">
    <property type="term" value="F:nucleic acid binding"/>
    <property type="evidence" value="ECO:0007669"/>
    <property type="project" value="InterPro"/>
</dbReference>
<dbReference type="GO" id="GO:0008170">
    <property type="term" value="F:N-methyltransferase activity"/>
    <property type="evidence" value="ECO:0007669"/>
    <property type="project" value="UniProtKB-ARBA"/>
</dbReference>
<dbReference type="InterPro" id="IPR056684">
    <property type="entry name" value="DUF7782"/>
</dbReference>
<feature type="domain" description="DUF7782" evidence="7">
    <location>
        <begin position="403"/>
        <end position="512"/>
    </location>
</feature>
<evidence type="ECO:0000259" key="7">
    <source>
        <dbReference type="Pfam" id="PF25004"/>
    </source>
</evidence>
<dbReference type="Pfam" id="PF25004">
    <property type="entry name" value="DUF7782"/>
    <property type="match status" value="1"/>
</dbReference>
<evidence type="ECO:0000313" key="8">
    <source>
        <dbReference type="EMBL" id="SSA39363.1"/>
    </source>
</evidence>
<keyword evidence="4" id="KW-0949">S-adenosyl-L-methionine</keyword>
<keyword evidence="3 8" id="KW-0808">Transferase</keyword>
<dbReference type="GO" id="GO:0032259">
    <property type="term" value="P:methylation"/>
    <property type="evidence" value="ECO:0007669"/>
    <property type="project" value="UniProtKB-KW"/>
</dbReference>
<dbReference type="InterPro" id="IPR052190">
    <property type="entry name" value="Euk-Arch_PrmC-MTase"/>
</dbReference>
<dbReference type="PANTHER" id="PTHR45875:SF1">
    <property type="entry name" value="METHYLTRANSFERASE N6AMT1"/>
    <property type="match status" value="1"/>
</dbReference>
<sequence>MPSPRPPRLPAALAYGLRADLAAGFTRAAVDDALGPVAAAALQREEPVAARRATEGASEPAAVLARLFLLGVPVTRAALDAALPRTTTAGAAVVGLVTAAGEAPDDEVRAAVDLRPYEASDAAGEARWWLASDLGELVTGRSLHADHVLGIGGASLTLARLTVRDHRPRVLDLGTGCGVQALHASRHADHVLGTDVSRRALDFAAFNAALAGTPLELREGSLLEPVAGERFDLVVSNPPFVITPPAAHAAGLPVMEYRDGAKPGDSLVADLVSGVGAHLAPGGVAQLLGNWEHHAGEDWRERVGGWLEAAGTDGWVVQREVQDPAEYAHTWLRDGGLRPGSALFDAALSAWLDDFAARGVEAVGFGYLVLRRPAEESRPRWHRVEDVTTPVHGPLGGHVAHVLATQEWLAAHDDAALAAQRFRVPDDVTEERHLRPGEPDPRVLLLRQGGGFGRTYQPGTLVAGAVGACDGELTLGQIVGGLAVVLDQPADAVAAEVLPAARDLLLDGLLVPADD</sequence>
<evidence type="ECO:0000313" key="9">
    <source>
        <dbReference type="Proteomes" id="UP000250222"/>
    </source>
</evidence>
<dbReference type="GO" id="GO:0008757">
    <property type="term" value="F:S-adenosylmethionine-dependent methyltransferase activity"/>
    <property type="evidence" value="ECO:0007669"/>
    <property type="project" value="TreeGrafter"/>
</dbReference>
<gene>
    <name evidence="8" type="ORF">SAMN05216184_102286</name>
</gene>
<reference evidence="8 9" key="1">
    <citation type="submission" date="2016-10" db="EMBL/GenBank/DDBJ databases">
        <authorList>
            <person name="Cai Z."/>
        </authorList>
    </citation>
    <scope>NUCLEOTIDE SEQUENCE [LARGE SCALE GENOMIC DNA]</scope>
    <source>
        <strain evidence="8 9">CGMCC 1.10826</strain>
    </source>
</reference>
<evidence type="ECO:0000256" key="4">
    <source>
        <dbReference type="ARBA" id="ARBA00022691"/>
    </source>
</evidence>
<dbReference type="Proteomes" id="UP000250222">
    <property type="component" value="Unassembled WGS sequence"/>
</dbReference>
<evidence type="ECO:0000256" key="3">
    <source>
        <dbReference type="ARBA" id="ARBA00022679"/>
    </source>
</evidence>
<dbReference type="InterPro" id="IPR007848">
    <property type="entry name" value="Small_mtfrase_dom"/>
</dbReference>